<comment type="catalytic activity">
    <reaction evidence="1">
        <text>a ribonucleoside 3'-phosphate + H2O = a ribonucleoside + phosphate</text>
        <dbReference type="Rhea" id="RHEA:10144"/>
        <dbReference type="ChEBI" id="CHEBI:13197"/>
        <dbReference type="ChEBI" id="CHEBI:15377"/>
        <dbReference type="ChEBI" id="CHEBI:18254"/>
        <dbReference type="ChEBI" id="CHEBI:43474"/>
        <dbReference type="EC" id="3.1.3.6"/>
    </reaction>
</comment>
<evidence type="ECO:0000259" key="13">
    <source>
        <dbReference type="Pfam" id="PF02872"/>
    </source>
</evidence>
<dbReference type="RefSeq" id="WP_167194279.1">
    <property type="nucleotide sequence ID" value="NZ_JAAORB010000006.1"/>
</dbReference>
<evidence type="ECO:0000256" key="4">
    <source>
        <dbReference type="ARBA" id="ARBA00004196"/>
    </source>
</evidence>
<proteinExistence type="inferred from homology"/>
<keyword evidence="8 11" id="KW-0547">Nucleotide-binding</keyword>
<keyword evidence="6" id="KW-0479">Metal-binding</keyword>
<dbReference type="PROSITE" id="PS00786">
    <property type="entry name" value="5_NUCLEOTIDASE_2"/>
    <property type="match status" value="1"/>
</dbReference>
<keyword evidence="9 11" id="KW-0378">Hydrolase</keyword>
<dbReference type="PROSITE" id="PS00785">
    <property type="entry name" value="5_NUCLEOTIDASE_1"/>
    <property type="match status" value="1"/>
</dbReference>
<dbReference type="Proteomes" id="UP000639775">
    <property type="component" value="Unassembled WGS sequence"/>
</dbReference>
<dbReference type="Pfam" id="PF02872">
    <property type="entry name" value="5_nucleotid_C"/>
    <property type="match status" value="1"/>
</dbReference>
<protein>
    <submittedName>
        <fullName evidence="14">Bifunctional 2',3'-cyclic-nucleotide 2'-phosphodiesterase/3'-nucleotidase</fullName>
    </submittedName>
</protein>
<feature type="domain" description="5'-Nucleotidase C-terminal" evidence="13">
    <location>
        <begin position="402"/>
        <end position="550"/>
    </location>
</feature>
<evidence type="ECO:0000256" key="5">
    <source>
        <dbReference type="ARBA" id="ARBA00006654"/>
    </source>
</evidence>
<evidence type="ECO:0000256" key="9">
    <source>
        <dbReference type="ARBA" id="ARBA00022801"/>
    </source>
</evidence>
<dbReference type="GO" id="GO:0008254">
    <property type="term" value="F:3'-nucleotidase activity"/>
    <property type="evidence" value="ECO:0007669"/>
    <property type="project" value="UniProtKB-EC"/>
</dbReference>
<keyword evidence="10" id="KW-0511">Multifunctional enzyme</keyword>
<evidence type="ECO:0000256" key="3">
    <source>
        <dbReference type="ARBA" id="ARBA00001968"/>
    </source>
</evidence>
<dbReference type="Gene3D" id="3.60.21.10">
    <property type="match status" value="1"/>
</dbReference>
<comment type="catalytic activity">
    <reaction evidence="2">
        <text>a nucleoside 2',3'-cyclic phosphate + H2O = a nucleoside 3'-phosphate + H(+)</text>
        <dbReference type="Rhea" id="RHEA:19621"/>
        <dbReference type="ChEBI" id="CHEBI:15377"/>
        <dbReference type="ChEBI" id="CHEBI:15378"/>
        <dbReference type="ChEBI" id="CHEBI:66949"/>
        <dbReference type="ChEBI" id="CHEBI:66954"/>
        <dbReference type="EC" id="3.1.4.16"/>
    </reaction>
</comment>
<comment type="cofactor">
    <cofactor evidence="3">
        <name>a divalent metal cation</name>
        <dbReference type="ChEBI" id="CHEBI:60240"/>
    </cofactor>
</comment>
<dbReference type="GO" id="GO:0008663">
    <property type="term" value="F:2',3'-cyclic-nucleotide 2'-phosphodiesterase activity"/>
    <property type="evidence" value="ECO:0007669"/>
    <property type="project" value="UniProtKB-EC"/>
</dbReference>
<comment type="caution">
    <text evidence="14">The sequence shown here is derived from an EMBL/GenBank/DDBJ whole genome shotgun (WGS) entry which is preliminary data.</text>
</comment>
<dbReference type="Pfam" id="PF00149">
    <property type="entry name" value="Metallophos"/>
    <property type="match status" value="1"/>
</dbReference>
<keyword evidence="15" id="KW-1185">Reference proteome</keyword>
<evidence type="ECO:0000256" key="8">
    <source>
        <dbReference type="ARBA" id="ARBA00022741"/>
    </source>
</evidence>
<dbReference type="InterPro" id="IPR029052">
    <property type="entry name" value="Metallo-depent_PP-like"/>
</dbReference>
<dbReference type="InterPro" id="IPR004843">
    <property type="entry name" value="Calcineurin-like_PHP"/>
</dbReference>
<evidence type="ECO:0000259" key="12">
    <source>
        <dbReference type="Pfam" id="PF00149"/>
    </source>
</evidence>
<dbReference type="PANTHER" id="PTHR11575">
    <property type="entry name" value="5'-NUCLEOTIDASE-RELATED"/>
    <property type="match status" value="1"/>
</dbReference>
<evidence type="ECO:0000256" key="6">
    <source>
        <dbReference type="ARBA" id="ARBA00022723"/>
    </source>
</evidence>
<evidence type="ECO:0000256" key="2">
    <source>
        <dbReference type="ARBA" id="ARBA00001730"/>
    </source>
</evidence>
<dbReference type="Gene3D" id="3.90.780.10">
    <property type="entry name" value="5'-Nucleotidase, C-terminal domain"/>
    <property type="match status" value="1"/>
</dbReference>
<accession>A0A967BCC4</accession>
<reference evidence="14" key="1">
    <citation type="submission" date="2020-03" db="EMBL/GenBank/DDBJ databases">
        <title>Roseovarius gahaiensis sp. nov., isolated from Gahai Saline Lake, China.</title>
        <authorList>
            <person name="Sun X."/>
        </authorList>
    </citation>
    <scope>NUCLEOTIDE SEQUENCE</scope>
    <source>
        <strain evidence="14">GH877</strain>
    </source>
</reference>
<dbReference type="InterPro" id="IPR036907">
    <property type="entry name" value="5'-Nucleotdase_C_sf"/>
</dbReference>
<comment type="similarity">
    <text evidence="5 11">Belongs to the 5'-nucleotidase family.</text>
</comment>
<evidence type="ECO:0000256" key="7">
    <source>
        <dbReference type="ARBA" id="ARBA00022729"/>
    </source>
</evidence>
<dbReference type="GO" id="GO:0009166">
    <property type="term" value="P:nucleotide catabolic process"/>
    <property type="evidence" value="ECO:0007669"/>
    <property type="project" value="InterPro"/>
</dbReference>
<sequence>MAVHSAERPDKSPQCKPASYPRLKLRLLETTDIHGHLLPFNYYTNKGDQPTGLARVATLIGQARREVKNCLLFDNGDFLQGTPLTDLTMQKTNGWTGPHPVIRAMNQIGYDCVGIGNHEFNFGLPALNDALDQAEFPVTCANVIDCTTGAPIFATFQMLTRQMQDETGCAHDLRIAVIGLVPPQVAVWDRTQLHDLVDVHGITETARRVVPMARTAGADLVIALAHTGIASGPDCPEQENAALALASVPGLDAVLAGHSHQVFPSPMHADLPGVDAKAGTLNDTPAIMAGFAGSHLGVLDLTLSQGPSGWHVTAHRAEARPVKTKDGHCAPPDPALTEALDKAHQHTLALIETPLNRATAPLHSYLATIRTDPTLQLVNRAQARALAEAVQGTPDAQLPLLSATAPFKTGGRGGPQHYTDMPEGPVRLRNAADLYGFPNTLVGARITGARLRDWLERAASCFHTLVPGQQDQPLWDARQPGHAFDMIDGITYQIDLSQPPRYAGDGRLANPHATRVQELRHNARPVLEEDRFLIATNSYRAFGGGPYMALPDDDIVVKGATPVRDILASYIRDHGPISDHITPVWTFTAWPGTSAIHFTGPGLRAYPQTIADLGAEDLGDTPEGFMRLRLPLDTGPITAPLANPRQDP</sequence>
<name>A0A967BCC4_9RHOB</name>
<keyword evidence="7" id="KW-0732">Signal</keyword>
<dbReference type="CDD" id="cd07410">
    <property type="entry name" value="MPP_CpdB_N"/>
    <property type="match status" value="1"/>
</dbReference>
<comment type="subcellular location">
    <subcellularLocation>
        <location evidence="4">Cell envelope</location>
    </subcellularLocation>
</comment>
<evidence type="ECO:0000256" key="1">
    <source>
        <dbReference type="ARBA" id="ARBA00000527"/>
    </source>
</evidence>
<dbReference type="InterPro" id="IPR006146">
    <property type="entry name" value="5'-Nucleotdase_CS"/>
</dbReference>
<gene>
    <name evidence="14" type="ORF">HAT86_05620</name>
</gene>
<dbReference type="AlphaFoldDB" id="A0A967BCC4"/>
<dbReference type="PANTHER" id="PTHR11575:SF6">
    <property type="entry name" value="2',3'-CYCLIC-NUCLEOTIDE 2'-PHOSPHODIESTERASE_3'-NUCLEOTIDASE"/>
    <property type="match status" value="1"/>
</dbReference>
<dbReference type="GO" id="GO:0000166">
    <property type="term" value="F:nucleotide binding"/>
    <property type="evidence" value="ECO:0007669"/>
    <property type="project" value="UniProtKB-KW"/>
</dbReference>
<dbReference type="GO" id="GO:0030288">
    <property type="term" value="C:outer membrane-bounded periplasmic space"/>
    <property type="evidence" value="ECO:0007669"/>
    <property type="project" value="TreeGrafter"/>
</dbReference>
<dbReference type="GO" id="GO:0046872">
    <property type="term" value="F:metal ion binding"/>
    <property type="evidence" value="ECO:0007669"/>
    <property type="project" value="UniProtKB-KW"/>
</dbReference>
<dbReference type="SUPFAM" id="SSF56300">
    <property type="entry name" value="Metallo-dependent phosphatases"/>
    <property type="match status" value="1"/>
</dbReference>
<dbReference type="InterPro" id="IPR006179">
    <property type="entry name" value="5_nucleotidase/apyrase"/>
</dbReference>
<organism evidence="14 15">
    <name type="scientific">Roseovarius gahaiensis</name>
    <dbReference type="NCBI Taxonomy" id="2716691"/>
    <lineage>
        <taxon>Bacteria</taxon>
        <taxon>Pseudomonadati</taxon>
        <taxon>Pseudomonadota</taxon>
        <taxon>Alphaproteobacteria</taxon>
        <taxon>Rhodobacterales</taxon>
        <taxon>Roseobacteraceae</taxon>
        <taxon>Roseovarius</taxon>
    </lineage>
</organism>
<feature type="domain" description="Calcineurin-like phosphoesterase" evidence="12">
    <location>
        <begin position="26"/>
        <end position="261"/>
    </location>
</feature>
<dbReference type="SUPFAM" id="SSF55816">
    <property type="entry name" value="5'-nucleotidase (syn. UDP-sugar hydrolase), C-terminal domain"/>
    <property type="match status" value="1"/>
</dbReference>
<dbReference type="NCBIfam" id="NF006938">
    <property type="entry name" value="PRK09420.1"/>
    <property type="match status" value="1"/>
</dbReference>
<dbReference type="EMBL" id="JAAORB010000006">
    <property type="protein sequence ID" value="NHQ73945.1"/>
    <property type="molecule type" value="Genomic_DNA"/>
</dbReference>
<dbReference type="InterPro" id="IPR041827">
    <property type="entry name" value="CpdB_N"/>
</dbReference>
<dbReference type="PRINTS" id="PR01607">
    <property type="entry name" value="APYRASEFAMLY"/>
</dbReference>
<evidence type="ECO:0000313" key="14">
    <source>
        <dbReference type="EMBL" id="NHQ73945.1"/>
    </source>
</evidence>
<evidence type="ECO:0000313" key="15">
    <source>
        <dbReference type="Proteomes" id="UP000639775"/>
    </source>
</evidence>
<dbReference type="InterPro" id="IPR008334">
    <property type="entry name" value="5'-Nucleotdase_C"/>
</dbReference>
<evidence type="ECO:0000256" key="11">
    <source>
        <dbReference type="RuleBase" id="RU362119"/>
    </source>
</evidence>
<evidence type="ECO:0000256" key="10">
    <source>
        <dbReference type="ARBA" id="ARBA00023268"/>
    </source>
</evidence>